<dbReference type="InterPro" id="IPR042089">
    <property type="entry name" value="Peptidase_M13_dom_2"/>
</dbReference>
<dbReference type="SUPFAM" id="SSF55486">
    <property type="entry name" value="Metalloproteases ('zincins'), catalytic domain"/>
    <property type="match status" value="1"/>
</dbReference>
<evidence type="ECO:0000256" key="2">
    <source>
        <dbReference type="ARBA" id="ARBA00007357"/>
    </source>
</evidence>
<sequence length="873" mass="96049">MNTHARDDEEQQPLLGSEAHPVDPATQSLSSRLRSALDSPRTLTALEKALALLAVVLLLTTATFAGLFGGEAVKYDRLKRHRPHSSPVPTATVTATRTTSTLHGPTPTAVPPAPPAPPSDPDELCLTGACVKAAAGILASLDTSHDPCVDPYLFANGGWLDSHPIPRGKGSYGAFEAISERNQRVIRSVLARKDDDEGAEDLDSADERILETLRTYYDSCLDEETIEAKGSEPLLDVVDEVVSLWRGEQPLDGASALDEDVDDDEYEDDTEWLLELNGVAPLKHHNKKKDRHHGGGSKRKWDPKTARTRLTNALAFLHSRGIPALFETYTDGDVGADPSTVVLWLSQAGLGLPSKGYYKDKDTLSFYEGNVAEVLAEVYKRRGEKDMGGLAEAVVALEKQLAKISLEVDELDQPVPTYNPHNASSLQSLFPSISFANYFASFTPRPRFPDPVIVTAPTYFGNLTGLLEHTAPDVLEAYFVVQASQALAPLLGTKQPLHKTVLALSNRLKGIPADVSPPRDDVCLDSLLESFGFSVGRYFVDKAFGGESKAYAEEVIHAVIAAFQDRLPGRTWLDDETRAKAREKVEAIRVKIGYPTSPNTTDPSALERYYAPNLPVDAGDFFGNALRSVVADERRKWVSVGRPKDRGAWEMVPSEVNAYFQPSDNEIVFPAGILQTPFFSVDWPEYLVFGSFGGIAGHELTHSLDQAGRQYDKDGKLVDWWGPDTNERFLERQKCFERQYANFSIIGADGKRHYVNSRFTGGEDGADSGGIAQAYQAWSTRAHTHGHGHGERNRLLPGLEHFTREQLFFIAQAQGWARAMTRAEAQRRIAVDPHSPARFRVLGPLSNSREFAEAFGCAEGTPMNRGEERCELW</sequence>
<name>A0A5C5FMX1_9BASI</name>
<dbReference type="GO" id="GO:0005886">
    <property type="term" value="C:plasma membrane"/>
    <property type="evidence" value="ECO:0007669"/>
    <property type="project" value="TreeGrafter"/>
</dbReference>
<gene>
    <name evidence="12" type="ORF">DMC30DRAFT_71485</name>
</gene>
<proteinExistence type="inferred from homology"/>
<evidence type="ECO:0000313" key="12">
    <source>
        <dbReference type="EMBL" id="TNY18183.1"/>
    </source>
</evidence>
<dbReference type="InterPro" id="IPR008753">
    <property type="entry name" value="Peptidase_M13_N"/>
</dbReference>
<evidence type="ECO:0000256" key="5">
    <source>
        <dbReference type="ARBA" id="ARBA00022801"/>
    </source>
</evidence>
<reference evidence="12 13" key="1">
    <citation type="submission" date="2019-03" db="EMBL/GenBank/DDBJ databases">
        <title>Rhodosporidium diobovatum UCD-FST 08-225 genome sequencing, assembly, and annotation.</title>
        <authorList>
            <person name="Fakankun I.U."/>
            <person name="Fristensky B."/>
            <person name="Levin D.B."/>
        </authorList>
    </citation>
    <scope>NUCLEOTIDE SEQUENCE [LARGE SCALE GENOMIC DNA]</scope>
    <source>
        <strain evidence="12 13">UCD-FST 08-225</strain>
    </source>
</reference>
<dbReference type="InterPro" id="IPR018497">
    <property type="entry name" value="Peptidase_M13_C"/>
</dbReference>
<dbReference type="InterPro" id="IPR024079">
    <property type="entry name" value="MetalloPept_cat_dom_sf"/>
</dbReference>
<feature type="region of interest" description="Disordered" evidence="8">
    <location>
        <begin position="81"/>
        <end position="120"/>
    </location>
</feature>
<evidence type="ECO:0000256" key="8">
    <source>
        <dbReference type="SAM" id="MobiDB-lite"/>
    </source>
</evidence>
<keyword evidence="6" id="KW-0862">Zinc</keyword>
<evidence type="ECO:0000256" key="6">
    <source>
        <dbReference type="ARBA" id="ARBA00022833"/>
    </source>
</evidence>
<keyword evidence="9" id="KW-0812">Transmembrane</keyword>
<keyword evidence="9" id="KW-1133">Transmembrane helix</keyword>
<feature type="domain" description="Peptidase M13 N-terminal" evidence="11">
    <location>
        <begin position="147"/>
        <end position="595"/>
    </location>
</feature>
<evidence type="ECO:0000313" key="13">
    <source>
        <dbReference type="Proteomes" id="UP000311382"/>
    </source>
</evidence>
<dbReference type="InterPro" id="IPR000718">
    <property type="entry name" value="Peptidase_M13"/>
</dbReference>
<feature type="region of interest" description="Disordered" evidence="8">
    <location>
        <begin position="284"/>
        <end position="303"/>
    </location>
</feature>
<comment type="similarity">
    <text evidence="2">Belongs to the peptidase M13 family.</text>
</comment>
<feature type="compositionally biased region" description="Low complexity" evidence="8">
    <location>
        <begin position="87"/>
        <end position="107"/>
    </location>
</feature>
<comment type="cofactor">
    <cofactor evidence="1">
        <name>Zn(2+)</name>
        <dbReference type="ChEBI" id="CHEBI:29105"/>
    </cofactor>
</comment>
<evidence type="ECO:0000256" key="1">
    <source>
        <dbReference type="ARBA" id="ARBA00001947"/>
    </source>
</evidence>
<evidence type="ECO:0000256" key="4">
    <source>
        <dbReference type="ARBA" id="ARBA00022723"/>
    </source>
</evidence>
<feature type="compositionally biased region" description="Pro residues" evidence="8">
    <location>
        <begin position="108"/>
        <end position="119"/>
    </location>
</feature>
<keyword evidence="4" id="KW-0479">Metal-binding</keyword>
<dbReference type="Pfam" id="PF01431">
    <property type="entry name" value="Peptidase_M13"/>
    <property type="match status" value="1"/>
</dbReference>
<feature type="compositionally biased region" description="Basic residues" evidence="8">
    <location>
        <begin position="284"/>
        <end position="298"/>
    </location>
</feature>
<feature type="region of interest" description="Disordered" evidence="8">
    <location>
        <begin position="1"/>
        <end position="33"/>
    </location>
</feature>
<evidence type="ECO:0000256" key="7">
    <source>
        <dbReference type="ARBA" id="ARBA00023049"/>
    </source>
</evidence>
<feature type="domain" description="Peptidase M13 C-terminal" evidence="10">
    <location>
        <begin position="657"/>
        <end position="868"/>
    </location>
</feature>
<dbReference type="CDD" id="cd08662">
    <property type="entry name" value="M13"/>
    <property type="match status" value="1"/>
</dbReference>
<evidence type="ECO:0000256" key="9">
    <source>
        <dbReference type="SAM" id="Phobius"/>
    </source>
</evidence>
<evidence type="ECO:0008006" key="14">
    <source>
        <dbReference type="Google" id="ProtNLM"/>
    </source>
</evidence>
<evidence type="ECO:0000259" key="11">
    <source>
        <dbReference type="Pfam" id="PF05649"/>
    </source>
</evidence>
<dbReference type="Pfam" id="PF05649">
    <property type="entry name" value="Peptidase_M13_N"/>
    <property type="match status" value="1"/>
</dbReference>
<keyword evidence="13" id="KW-1185">Reference proteome</keyword>
<dbReference type="GO" id="GO:0004222">
    <property type="term" value="F:metalloendopeptidase activity"/>
    <property type="evidence" value="ECO:0007669"/>
    <property type="project" value="InterPro"/>
</dbReference>
<accession>A0A5C5FMX1</accession>
<comment type="caution">
    <text evidence="12">The sequence shown here is derived from an EMBL/GenBank/DDBJ whole genome shotgun (WGS) entry which is preliminary data.</text>
</comment>
<evidence type="ECO:0000256" key="3">
    <source>
        <dbReference type="ARBA" id="ARBA00022670"/>
    </source>
</evidence>
<dbReference type="PANTHER" id="PTHR11733:SF167">
    <property type="entry name" value="FI17812P1-RELATED"/>
    <property type="match status" value="1"/>
</dbReference>
<keyword evidence="9" id="KW-0472">Membrane</keyword>
<dbReference type="GO" id="GO:0046872">
    <property type="term" value="F:metal ion binding"/>
    <property type="evidence" value="ECO:0007669"/>
    <property type="project" value="UniProtKB-KW"/>
</dbReference>
<keyword evidence="5" id="KW-0378">Hydrolase</keyword>
<dbReference type="OrthoDB" id="6475849at2759"/>
<evidence type="ECO:0000259" key="10">
    <source>
        <dbReference type="Pfam" id="PF01431"/>
    </source>
</evidence>
<keyword evidence="7" id="KW-0482">Metalloprotease</keyword>
<dbReference type="Gene3D" id="3.40.390.10">
    <property type="entry name" value="Collagenase (Catalytic Domain)"/>
    <property type="match status" value="1"/>
</dbReference>
<feature type="transmembrane region" description="Helical" evidence="9">
    <location>
        <begin position="49"/>
        <end position="70"/>
    </location>
</feature>
<dbReference type="PRINTS" id="PR00786">
    <property type="entry name" value="NEPRILYSIN"/>
</dbReference>
<dbReference type="AlphaFoldDB" id="A0A5C5FMX1"/>
<dbReference type="Gene3D" id="1.10.1380.10">
    <property type="entry name" value="Neutral endopeptidase , domain2"/>
    <property type="match status" value="1"/>
</dbReference>
<dbReference type="PROSITE" id="PS51885">
    <property type="entry name" value="NEPRILYSIN"/>
    <property type="match status" value="1"/>
</dbReference>
<dbReference type="GO" id="GO:0016485">
    <property type="term" value="P:protein processing"/>
    <property type="evidence" value="ECO:0007669"/>
    <property type="project" value="TreeGrafter"/>
</dbReference>
<keyword evidence="3" id="KW-0645">Protease</keyword>
<dbReference type="Proteomes" id="UP000311382">
    <property type="component" value="Unassembled WGS sequence"/>
</dbReference>
<dbReference type="PANTHER" id="PTHR11733">
    <property type="entry name" value="ZINC METALLOPROTEASE FAMILY M13 NEPRILYSIN-RELATED"/>
    <property type="match status" value="1"/>
</dbReference>
<organism evidence="12 13">
    <name type="scientific">Rhodotorula diobovata</name>
    <dbReference type="NCBI Taxonomy" id="5288"/>
    <lineage>
        <taxon>Eukaryota</taxon>
        <taxon>Fungi</taxon>
        <taxon>Dikarya</taxon>
        <taxon>Basidiomycota</taxon>
        <taxon>Pucciniomycotina</taxon>
        <taxon>Microbotryomycetes</taxon>
        <taxon>Sporidiobolales</taxon>
        <taxon>Sporidiobolaceae</taxon>
        <taxon>Rhodotorula</taxon>
    </lineage>
</organism>
<dbReference type="STRING" id="5288.A0A5C5FMX1"/>
<dbReference type="EMBL" id="SOZI01000152">
    <property type="protein sequence ID" value="TNY18183.1"/>
    <property type="molecule type" value="Genomic_DNA"/>
</dbReference>
<protein>
    <recommendedName>
        <fullName evidence="14">Endothelin-converting enzyme 1</fullName>
    </recommendedName>
</protein>